<feature type="transmembrane region" description="Helical" evidence="2">
    <location>
        <begin position="231"/>
        <end position="251"/>
    </location>
</feature>
<comment type="caution">
    <text evidence="4">The sequence shown here is derived from an EMBL/GenBank/DDBJ whole genome shotgun (WGS) entry which is preliminary data.</text>
</comment>
<proteinExistence type="predicted"/>
<dbReference type="AlphaFoldDB" id="A0A7W9LDH1"/>
<feature type="domain" description="CAAX prenyl protease 2/Lysostaphin resistance protein A-like" evidence="3">
    <location>
        <begin position="123"/>
        <end position="216"/>
    </location>
</feature>
<feature type="transmembrane region" description="Helical" evidence="2">
    <location>
        <begin position="7"/>
        <end position="32"/>
    </location>
</feature>
<evidence type="ECO:0000256" key="2">
    <source>
        <dbReference type="SAM" id="Phobius"/>
    </source>
</evidence>
<evidence type="ECO:0000313" key="4">
    <source>
        <dbReference type="EMBL" id="MBB5779774.1"/>
    </source>
</evidence>
<keyword evidence="4" id="KW-0378">Hydrolase</keyword>
<organism evidence="4 5">
    <name type="scientific">Nonomuraea jabiensis</name>
    <dbReference type="NCBI Taxonomy" id="882448"/>
    <lineage>
        <taxon>Bacteria</taxon>
        <taxon>Bacillati</taxon>
        <taxon>Actinomycetota</taxon>
        <taxon>Actinomycetes</taxon>
        <taxon>Streptosporangiales</taxon>
        <taxon>Streptosporangiaceae</taxon>
        <taxon>Nonomuraea</taxon>
    </lineage>
</organism>
<dbReference type="Pfam" id="PF02517">
    <property type="entry name" value="Rce1-like"/>
    <property type="match status" value="1"/>
</dbReference>
<sequence length="279" mass="29284">MKATHPVWAVLITVVAMFAMVLGGFLPATLLFDPGDPLYQPVGVAGITLASLGIVYLIRRFLGRRSWRGVGLTRTWRAAPHLLTGLLAGAVAVTAANALSVALGVATLRPWWDVVGPALPYVLLNVGIALLGQAFPEELLWRGHLYDTLSGRLSPRAVLIVVSVCFGALHIISNSPADTPAERLLYVLQAIALGFACAAARARTGTVWMAVGVHTGLHTGNIVLPTQDIQYGVQLVILTCTLTLTGLLLLARRSGGHAESLSGGDPTSVRVPGGQPSPS</sequence>
<dbReference type="Proteomes" id="UP000579153">
    <property type="component" value="Unassembled WGS sequence"/>
</dbReference>
<feature type="transmembrane region" description="Helical" evidence="2">
    <location>
        <begin position="38"/>
        <end position="58"/>
    </location>
</feature>
<protein>
    <submittedName>
        <fullName evidence="4">Membrane protease YdiL (CAAX protease family)</fullName>
    </submittedName>
</protein>
<evidence type="ECO:0000259" key="3">
    <source>
        <dbReference type="Pfam" id="PF02517"/>
    </source>
</evidence>
<evidence type="ECO:0000313" key="5">
    <source>
        <dbReference type="Proteomes" id="UP000579153"/>
    </source>
</evidence>
<feature type="transmembrane region" description="Helical" evidence="2">
    <location>
        <begin position="118"/>
        <end position="141"/>
    </location>
</feature>
<keyword evidence="4" id="KW-0645">Protease</keyword>
<dbReference type="PANTHER" id="PTHR39430">
    <property type="entry name" value="MEMBRANE-ASSOCIATED PROTEASE-RELATED"/>
    <property type="match status" value="1"/>
</dbReference>
<keyword evidence="2" id="KW-0812">Transmembrane</keyword>
<dbReference type="EMBL" id="JACHMB010000001">
    <property type="protein sequence ID" value="MBB5779774.1"/>
    <property type="molecule type" value="Genomic_DNA"/>
</dbReference>
<keyword evidence="2" id="KW-1133">Transmembrane helix</keyword>
<dbReference type="InterPro" id="IPR003675">
    <property type="entry name" value="Rce1/LyrA-like_dom"/>
</dbReference>
<dbReference type="PANTHER" id="PTHR39430:SF1">
    <property type="entry name" value="PROTEASE"/>
    <property type="match status" value="1"/>
</dbReference>
<evidence type="ECO:0000256" key="1">
    <source>
        <dbReference type="SAM" id="MobiDB-lite"/>
    </source>
</evidence>
<accession>A0A7W9LDH1</accession>
<name>A0A7W9LDH1_9ACTN</name>
<feature type="transmembrane region" description="Helical" evidence="2">
    <location>
        <begin position="79"/>
        <end position="106"/>
    </location>
</feature>
<dbReference type="GO" id="GO:0080120">
    <property type="term" value="P:CAAX-box protein maturation"/>
    <property type="evidence" value="ECO:0007669"/>
    <property type="project" value="UniProtKB-ARBA"/>
</dbReference>
<keyword evidence="2" id="KW-0472">Membrane</keyword>
<reference evidence="4 5" key="1">
    <citation type="submission" date="2020-08" db="EMBL/GenBank/DDBJ databases">
        <title>Sequencing the genomes of 1000 actinobacteria strains.</title>
        <authorList>
            <person name="Klenk H.-P."/>
        </authorList>
    </citation>
    <scope>NUCLEOTIDE SEQUENCE [LARGE SCALE GENOMIC DNA]</scope>
    <source>
        <strain evidence="4 5">DSM 45507</strain>
    </source>
</reference>
<dbReference type="GO" id="GO:0006508">
    <property type="term" value="P:proteolysis"/>
    <property type="evidence" value="ECO:0007669"/>
    <property type="project" value="UniProtKB-KW"/>
</dbReference>
<feature type="transmembrane region" description="Helical" evidence="2">
    <location>
        <begin position="153"/>
        <end position="172"/>
    </location>
</feature>
<dbReference type="RefSeq" id="WP_185073033.1">
    <property type="nucleotide sequence ID" value="NZ_JACHMB010000001.1"/>
</dbReference>
<feature type="region of interest" description="Disordered" evidence="1">
    <location>
        <begin position="257"/>
        <end position="279"/>
    </location>
</feature>
<gene>
    <name evidence="4" type="ORF">HD596_006530</name>
</gene>
<dbReference type="GO" id="GO:0004175">
    <property type="term" value="F:endopeptidase activity"/>
    <property type="evidence" value="ECO:0007669"/>
    <property type="project" value="UniProtKB-ARBA"/>
</dbReference>
<keyword evidence="5" id="KW-1185">Reference proteome</keyword>